<name>A0AB33T1B3_9MYCO</name>
<evidence type="ECO:0000313" key="1">
    <source>
        <dbReference type="EMBL" id="CPT12322.1"/>
    </source>
</evidence>
<protein>
    <submittedName>
        <fullName evidence="1">Uncharacterized protein</fullName>
    </submittedName>
</protein>
<dbReference type="RefSeq" id="WP_052537792.1">
    <property type="nucleotide sequence ID" value="NZ_CSUW01000002.1"/>
</dbReference>
<gene>
    <name evidence="1" type="ORF">ERS075527_01177</name>
</gene>
<accession>A0AB33T1B3</accession>
<reference evidence="1 2" key="1">
    <citation type="submission" date="2015-03" db="EMBL/GenBank/DDBJ databases">
        <authorList>
            <consortium name="Pathogen Informatics"/>
            <person name="Murphy D."/>
        </authorList>
    </citation>
    <scope>NUCLEOTIDE SEQUENCE [LARGE SCALE GENOMIC DNA]</scope>
    <source>
        <strain evidence="1 2">PAP036</strain>
    </source>
</reference>
<sequence>MEIPVLDIQIIADVIGEHRGEVSCVGPEAWESRCDCKWTSVCFYDGTAEDDAQWAHDSHLADEIHRALTAEDE</sequence>
<dbReference type="AlphaFoldDB" id="A0AB33T1B3"/>
<dbReference type="Proteomes" id="UP000038487">
    <property type="component" value="Unassembled WGS sequence"/>
</dbReference>
<comment type="caution">
    <text evidence="1">The sequence shown here is derived from an EMBL/GenBank/DDBJ whole genome shotgun (WGS) entry which is preliminary data.</text>
</comment>
<evidence type="ECO:0000313" key="2">
    <source>
        <dbReference type="Proteomes" id="UP000038487"/>
    </source>
</evidence>
<organism evidence="1 2">
    <name type="scientific">Mycobacteroides abscessus</name>
    <dbReference type="NCBI Taxonomy" id="36809"/>
    <lineage>
        <taxon>Bacteria</taxon>
        <taxon>Bacillati</taxon>
        <taxon>Actinomycetota</taxon>
        <taxon>Actinomycetes</taxon>
        <taxon>Mycobacteriales</taxon>
        <taxon>Mycobacteriaceae</taxon>
        <taxon>Mycobacteroides</taxon>
    </lineage>
</organism>
<proteinExistence type="predicted"/>
<dbReference type="EMBL" id="CSUW01000002">
    <property type="protein sequence ID" value="CPT12322.1"/>
    <property type="molecule type" value="Genomic_DNA"/>
</dbReference>